<gene>
    <name evidence="9" type="ORF">LPC04_24700</name>
</gene>
<evidence type="ECO:0000313" key="10">
    <source>
        <dbReference type="Proteomes" id="UP001139353"/>
    </source>
</evidence>
<sequence>MGVLLQQWAALAATLPQRVLGLVGWLAAMALLFGVLERLRPVRSQRFLRSDLGVDLAYYFLSGIVPAFVVAAATVAVSWVVSGWVPARFMAAVAQLPLALRVALLIVIGDAAYYWAHRASHALPWLWRFHRIHHSPTELDWLVNTRAHPVDLMVARVVPLVPLLVFGLRQPGLRDMETVAALYLTLTTVWAFFVHANVRVRLGPLEHVVTSPAFHHWHHHHEAGVPRDCNFASLLPVLDRVFGTWHLPRDRLPSVYGAADPLPPTLAGQLLSPFRAPPR</sequence>
<evidence type="ECO:0000256" key="6">
    <source>
        <dbReference type="ARBA" id="ARBA00023136"/>
    </source>
</evidence>
<evidence type="ECO:0000256" key="2">
    <source>
        <dbReference type="ARBA" id="ARBA00022692"/>
    </source>
</evidence>
<keyword evidence="2 7" id="KW-0812">Transmembrane</keyword>
<protein>
    <submittedName>
        <fullName evidence="9">Sterol desaturase family protein</fullName>
    </submittedName>
</protein>
<comment type="caution">
    <text evidence="9">The sequence shown here is derived from an EMBL/GenBank/DDBJ whole genome shotgun (WGS) entry which is preliminary data.</text>
</comment>
<dbReference type="GO" id="GO:0050479">
    <property type="term" value="F:glyceryl-ether monooxygenase activity"/>
    <property type="evidence" value="ECO:0007669"/>
    <property type="project" value="TreeGrafter"/>
</dbReference>
<evidence type="ECO:0000256" key="5">
    <source>
        <dbReference type="ARBA" id="ARBA00023098"/>
    </source>
</evidence>
<feature type="transmembrane region" description="Helical" evidence="7">
    <location>
        <begin position="56"/>
        <end position="81"/>
    </location>
</feature>
<dbReference type="PANTHER" id="PTHR21624:SF1">
    <property type="entry name" value="ALKYLGLYCEROL MONOOXYGENASE"/>
    <property type="match status" value="1"/>
</dbReference>
<dbReference type="GO" id="GO:0006643">
    <property type="term" value="P:membrane lipid metabolic process"/>
    <property type="evidence" value="ECO:0007669"/>
    <property type="project" value="TreeGrafter"/>
</dbReference>
<feature type="transmembrane region" description="Helical" evidence="7">
    <location>
        <begin position="180"/>
        <end position="198"/>
    </location>
</feature>
<keyword evidence="5" id="KW-0443">Lipid metabolism</keyword>
<dbReference type="RefSeq" id="WP_275684977.1">
    <property type="nucleotide sequence ID" value="NZ_JAJLJH010000011.1"/>
</dbReference>
<proteinExistence type="predicted"/>
<dbReference type="PANTHER" id="PTHR21624">
    <property type="entry name" value="STEROL DESATURASE-RELATED PROTEIN"/>
    <property type="match status" value="1"/>
</dbReference>
<feature type="transmembrane region" description="Helical" evidence="7">
    <location>
        <begin position="93"/>
        <end position="116"/>
    </location>
</feature>
<keyword evidence="4" id="KW-0560">Oxidoreductase</keyword>
<evidence type="ECO:0000313" key="9">
    <source>
        <dbReference type="EMBL" id="MCK9688926.1"/>
    </source>
</evidence>
<feature type="domain" description="Fatty acid hydroxylase" evidence="8">
    <location>
        <begin position="103"/>
        <end position="244"/>
    </location>
</feature>
<dbReference type="GO" id="GO:0005506">
    <property type="term" value="F:iron ion binding"/>
    <property type="evidence" value="ECO:0007669"/>
    <property type="project" value="InterPro"/>
</dbReference>
<comment type="subcellular location">
    <subcellularLocation>
        <location evidence="1">Endomembrane system</location>
        <topology evidence="1">Multi-pass membrane protein</topology>
    </subcellularLocation>
</comment>
<feature type="transmembrane region" description="Helical" evidence="7">
    <location>
        <begin position="20"/>
        <end position="36"/>
    </location>
</feature>
<evidence type="ECO:0000256" key="7">
    <source>
        <dbReference type="SAM" id="Phobius"/>
    </source>
</evidence>
<keyword evidence="3 7" id="KW-1133">Transmembrane helix</keyword>
<dbReference type="EMBL" id="JAJLJH010000011">
    <property type="protein sequence ID" value="MCK9688926.1"/>
    <property type="molecule type" value="Genomic_DNA"/>
</dbReference>
<accession>A0A9X1YSV9</accession>
<dbReference type="InterPro" id="IPR006694">
    <property type="entry name" value="Fatty_acid_hydroxylase"/>
</dbReference>
<dbReference type="InterPro" id="IPR051689">
    <property type="entry name" value="Sterol_desaturase/TMEM195"/>
</dbReference>
<keyword evidence="10" id="KW-1185">Reference proteome</keyword>
<dbReference type="GO" id="GO:0016020">
    <property type="term" value="C:membrane"/>
    <property type="evidence" value="ECO:0007669"/>
    <property type="project" value="GOC"/>
</dbReference>
<name>A0A9X1YSV9_9BURK</name>
<dbReference type="GO" id="GO:0012505">
    <property type="term" value="C:endomembrane system"/>
    <property type="evidence" value="ECO:0007669"/>
    <property type="project" value="UniProtKB-SubCell"/>
</dbReference>
<evidence type="ECO:0000256" key="3">
    <source>
        <dbReference type="ARBA" id="ARBA00022989"/>
    </source>
</evidence>
<evidence type="ECO:0000256" key="4">
    <source>
        <dbReference type="ARBA" id="ARBA00023002"/>
    </source>
</evidence>
<organism evidence="9 10">
    <name type="scientific">Scleromatobacter humisilvae</name>
    <dbReference type="NCBI Taxonomy" id="2897159"/>
    <lineage>
        <taxon>Bacteria</taxon>
        <taxon>Pseudomonadati</taxon>
        <taxon>Pseudomonadota</taxon>
        <taxon>Betaproteobacteria</taxon>
        <taxon>Burkholderiales</taxon>
        <taxon>Sphaerotilaceae</taxon>
        <taxon>Scleromatobacter</taxon>
    </lineage>
</organism>
<dbReference type="Pfam" id="PF04116">
    <property type="entry name" value="FA_hydroxylase"/>
    <property type="match status" value="1"/>
</dbReference>
<reference evidence="9" key="1">
    <citation type="submission" date="2021-11" db="EMBL/GenBank/DDBJ databases">
        <title>BS-T2-15 a new species belonging to the Comamonadaceae family isolated from the soil of a French oak forest.</title>
        <authorList>
            <person name="Mieszkin S."/>
            <person name="Alain K."/>
        </authorList>
    </citation>
    <scope>NUCLEOTIDE SEQUENCE</scope>
    <source>
        <strain evidence="9">BS-T2-15</strain>
    </source>
</reference>
<dbReference type="GO" id="GO:0008610">
    <property type="term" value="P:lipid biosynthetic process"/>
    <property type="evidence" value="ECO:0007669"/>
    <property type="project" value="InterPro"/>
</dbReference>
<keyword evidence="6 7" id="KW-0472">Membrane</keyword>
<dbReference type="Proteomes" id="UP001139353">
    <property type="component" value="Unassembled WGS sequence"/>
</dbReference>
<evidence type="ECO:0000259" key="8">
    <source>
        <dbReference type="Pfam" id="PF04116"/>
    </source>
</evidence>
<evidence type="ECO:0000256" key="1">
    <source>
        <dbReference type="ARBA" id="ARBA00004127"/>
    </source>
</evidence>
<dbReference type="AlphaFoldDB" id="A0A9X1YSV9"/>